<comment type="caution">
    <text evidence="2">The sequence shown here is derived from an EMBL/GenBank/DDBJ whole genome shotgun (WGS) entry which is preliminary data.</text>
</comment>
<feature type="compositionally biased region" description="Low complexity" evidence="1">
    <location>
        <begin position="9"/>
        <end position="31"/>
    </location>
</feature>
<gene>
    <name evidence="2" type="ORF">B2A_10589</name>
</gene>
<dbReference type="AlphaFoldDB" id="T0ZBZ0"/>
<name>T0ZBZ0_9ZZZZ</name>
<feature type="region of interest" description="Disordered" evidence="1">
    <location>
        <begin position="1"/>
        <end position="45"/>
    </location>
</feature>
<evidence type="ECO:0000313" key="2">
    <source>
        <dbReference type="EMBL" id="EQD41592.1"/>
    </source>
</evidence>
<sequence>PQREDDSARAALPPAARPAPLTAPAIADAPADPAPAPAPRAGATRSAGIDLASAGLPDWAELIERAELRGPLGEMARRAALQSRDGHTLVLAMAHHDLVLASPAMLTQLESKLEAALGERPRLRCVGVDQPDSPAARAAALRGSEQTAAIGALQADPVIVELQQTLGARLVPESIRPVEQDR</sequence>
<reference evidence="2" key="1">
    <citation type="submission" date="2013-08" db="EMBL/GenBank/DDBJ databases">
        <authorList>
            <person name="Mendez C."/>
            <person name="Richter M."/>
            <person name="Ferrer M."/>
            <person name="Sanchez J."/>
        </authorList>
    </citation>
    <scope>NUCLEOTIDE SEQUENCE</scope>
</reference>
<feature type="non-terminal residue" evidence="2">
    <location>
        <position position="1"/>
    </location>
</feature>
<dbReference type="Gene3D" id="3.30.300.150">
    <property type="entry name" value="DNA polymerase III, tau subunit, domain V"/>
    <property type="match status" value="1"/>
</dbReference>
<reference evidence="2" key="2">
    <citation type="journal article" date="2014" name="ISME J.">
        <title>Microbial stratification in low pH oxic and suboxic macroscopic growths along an acid mine drainage.</title>
        <authorList>
            <person name="Mendez-Garcia C."/>
            <person name="Mesa V."/>
            <person name="Sprenger R.R."/>
            <person name="Richter M."/>
            <person name="Diez M.S."/>
            <person name="Solano J."/>
            <person name="Bargiela R."/>
            <person name="Golyshina O.V."/>
            <person name="Manteca A."/>
            <person name="Ramos J.L."/>
            <person name="Gallego J.R."/>
            <person name="Llorente I."/>
            <person name="Martins Dos Santos V.A."/>
            <person name="Jensen O.N."/>
            <person name="Pelaez A.I."/>
            <person name="Sanchez J."/>
            <person name="Ferrer M."/>
        </authorList>
    </citation>
    <scope>NUCLEOTIDE SEQUENCE</scope>
</reference>
<proteinExistence type="predicted"/>
<organism evidence="2">
    <name type="scientific">mine drainage metagenome</name>
    <dbReference type="NCBI Taxonomy" id="410659"/>
    <lineage>
        <taxon>unclassified sequences</taxon>
        <taxon>metagenomes</taxon>
        <taxon>ecological metagenomes</taxon>
    </lineage>
</organism>
<protein>
    <submittedName>
        <fullName evidence="2">DNA polymerase III subunits gamma and tau</fullName>
    </submittedName>
</protein>
<dbReference type="InterPro" id="IPR038249">
    <property type="entry name" value="PolIII_tau_V_sf"/>
</dbReference>
<dbReference type="EMBL" id="AUZZ01007626">
    <property type="protein sequence ID" value="EQD41592.1"/>
    <property type="molecule type" value="Genomic_DNA"/>
</dbReference>
<accession>T0ZBZ0</accession>
<evidence type="ECO:0000256" key="1">
    <source>
        <dbReference type="SAM" id="MobiDB-lite"/>
    </source>
</evidence>